<reference evidence="2 3" key="1">
    <citation type="submission" date="2016-03" db="EMBL/GenBank/DDBJ databases">
        <title>Niastella vici sp. nov., isolated from farmland soil.</title>
        <authorList>
            <person name="Chen L."/>
            <person name="Wang D."/>
            <person name="Yang S."/>
            <person name="Wang G."/>
        </authorList>
    </citation>
    <scope>NUCLEOTIDE SEQUENCE [LARGE SCALE GENOMIC DNA]</scope>
    <source>
        <strain evidence="2 3">DJ57</strain>
    </source>
</reference>
<feature type="signal peptide" evidence="1">
    <location>
        <begin position="1"/>
        <end position="19"/>
    </location>
</feature>
<dbReference type="EMBL" id="LVYD01000095">
    <property type="protein sequence ID" value="OQP58826.1"/>
    <property type="molecule type" value="Genomic_DNA"/>
</dbReference>
<dbReference type="OrthoDB" id="669535at2"/>
<evidence type="ECO:0000313" key="3">
    <source>
        <dbReference type="Proteomes" id="UP000192796"/>
    </source>
</evidence>
<evidence type="ECO:0000256" key="1">
    <source>
        <dbReference type="SAM" id="SignalP"/>
    </source>
</evidence>
<name>A0A1V9FKS9_9BACT</name>
<evidence type="ECO:0000313" key="2">
    <source>
        <dbReference type="EMBL" id="OQP58826.1"/>
    </source>
</evidence>
<keyword evidence="1" id="KW-0732">Signal</keyword>
<sequence>MNKLYLCCFLLLSGAAALAQETTTPVWNKSNRILLHFTDTTGLFTQLARLFIDRGYDIYMKDRELGILRTEPRRMSESDFSNDQLAIKTIFRDSTITFSGELYSEGYSHVYKYDVVYAKKLFRANLQSWEEMQQIAALLQPASITYLTIGNSNGFQRVETYRRMD</sequence>
<gene>
    <name evidence="2" type="ORF">A3860_39335</name>
</gene>
<dbReference type="AlphaFoldDB" id="A0A1V9FKS9"/>
<comment type="caution">
    <text evidence="2">The sequence shown here is derived from an EMBL/GenBank/DDBJ whole genome shotgun (WGS) entry which is preliminary data.</text>
</comment>
<organism evidence="2 3">
    <name type="scientific">Niastella vici</name>
    <dbReference type="NCBI Taxonomy" id="1703345"/>
    <lineage>
        <taxon>Bacteria</taxon>
        <taxon>Pseudomonadati</taxon>
        <taxon>Bacteroidota</taxon>
        <taxon>Chitinophagia</taxon>
        <taxon>Chitinophagales</taxon>
        <taxon>Chitinophagaceae</taxon>
        <taxon>Niastella</taxon>
    </lineage>
</organism>
<dbReference type="STRING" id="1703345.A3860_39335"/>
<accession>A0A1V9FKS9</accession>
<keyword evidence="3" id="KW-1185">Reference proteome</keyword>
<dbReference type="RefSeq" id="WP_081155153.1">
    <property type="nucleotide sequence ID" value="NZ_LVYD01000095.1"/>
</dbReference>
<dbReference type="Proteomes" id="UP000192796">
    <property type="component" value="Unassembled WGS sequence"/>
</dbReference>
<proteinExistence type="predicted"/>
<protein>
    <submittedName>
        <fullName evidence="2">Uncharacterized protein</fullName>
    </submittedName>
</protein>
<feature type="chain" id="PRO_5012212771" evidence="1">
    <location>
        <begin position="20"/>
        <end position="165"/>
    </location>
</feature>